<keyword evidence="1" id="KW-0129">CBS domain</keyword>
<dbReference type="SUPFAM" id="SSF54631">
    <property type="entry name" value="CBS-domain pair"/>
    <property type="match status" value="1"/>
</dbReference>
<accession>A0A1X7CRJ3</accession>
<dbReference type="AlphaFoldDB" id="A0A1X7CRJ3"/>
<dbReference type="PROSITE" id="PS51371">
    <property type="entry name" value="CBS"/>
    <property type="match status" value="2"/>
</dbReference>
<feature type="domain" description="CBS" evidence="2">
    <location>
        <begin position="10"/>
        <end position="74"/>
    </location>
</feature>
<dbReference type="Gene3D" id="3.10.580.10">
    <property type="entry name" value="CBS-domain"/>
    <property type="match status" value="1"/>
</dbReference>
<protein>
    <submittedName>
        <fullName evidence="3">CBS domain-containing protein</fullName>
    </submittedName>
</protein>
<evidence type="ECO:0000313" key="3">
    <source>
        <dbReference type="EMBL" id="SMF01141.1"/>
    </source>
</evidence>
<dbReference type="InterPro" id="IPR046342">
    <property type="entry name" value="CBS_dom_sf"/>
</dbReference>
<gene>
    <name evidence="3" type="ORF">SAMN06295933_1102</name>
</gene>
<dbReference type="RefSeq" id="WP_085099540.1">
    <property type="nucleotide sequence ID" value="NZ_FWZU01000002.1"/>
</dbReference>
<reference evidence="4" key="1">
    <citation type="submission" date="2017-04" db="EMBL/GenBank/DDBJ databases">
        <authorList>
            <person name="Varghese N."/>
            <person name="Submissions S."/>
        </authorList>
    </citation>
    <scope>NUCLEOTIDE SEQUENCE [LARGE SCALE GENOMIC DNA]</scope>
    <source>
        <strain evidence="4">K3S</strain>
    </source>
</reference>
<dbReference type="STRING" id="1519643.SAMN06295933_1102"/>
<organism evidence="3 4">
    <name type="scientific">Desulfovibrio gilichinskyi</name>
    <dbReference type="NCBI Taxonomy" id="1519643"/>
    <lineage>
        <taxon>Bacteria</taxon>
        <taxon>Pseudomonadati</taxon>
        <taxon>Thermodesulfobacteriota</taxon>
        <taxon>Desulfovibrionia</taxon>
        <taxon>Desulfovibrionales</taxon>
        <taxon>Desulfovibrionaceae</taxon>
        <taxon>Desulfovibrio</taxon>
    </lineage>
</organism>
<evidence type="ECO:0000313" key="4">
    <source>
        <dbReference type="Proteomes" id="UP000192906"/>
    </source>
</evidence>
<dbReference type="Pfam" id="PF00571">
    <property type="entry name" value="CBS"/>
    <property type="match status" value="2"/>
</dbReference>
<proteinExistence type="predicted"/>
<feature type="domain" description="CBS" evidence="2">
    <location>
        <begin position="104"/>
        <end position="159"/>
    </location>
</feature>
<dbReference type="Proteomes" id="UP000192906">
    <property type="component" value="Unassembled WGS sequence"/>
</dbReference>
<dbReference type="EMBL" id="FWZU01000002">
    <property type="protein sequence ID" value="SMF01141.1"/>
    <property type="molecule type" value="Genomic_DNA"/>
</dbReference>
<evidence type="ECO:0000256" key="1">
    <source>
        <dbReference type="PROSITE-ProRule" id="PRU00703"/>
    </source>
</evidence>
<dbReference type="OrthoDB" id="5453458at2"/>
<keyword evidence="4" id="KW-1185">Reference proteome</keyword>
<name>A0A1X7CRJ3_9BACT</name>
<sequence length="161" mass="18375">MLLRKRAWDMMHEDFATVDESASLAEAIRLLRDSMKTAPDNNIVVVKKKNGSLKGVASIWTMLKAVEEKVLKDEDLRLDENTDWDRAFKRAGTACSHSSLDEHIETDIPILNPRDPMLVVLELFRKKHRSWALVQEGGSIIGVVLISDVYRELTRDLVTQF</sequence>
<dbReference type="InterPro" id="IPR000644">
    <property type="entry name" value="CBS_dom"/>
</dbReference>
<evidence type="ECO:0000259" key="2">
    <source>
        <dbReference type="PROSITE" id="PS51371"/>
    </source>
</evidence>
<dbReference type="SMART" id="SM00116">
    <property type="entry name" value="CBS"/>
    <property type="match status" value="2"/>
</dbReference>